<comment type="similarity">
    <text evidence="1 7">Belongs to the peptidase S8 family.</text>
</comment>
<evidence type="ECO:0000256" key="7">
    <source>
        <dbReference type="PROSITE-ProRule" id="PRU01240"/>
    </source>
</evidence>
<protein>
    <submittedName>
        <fullName evidence="11">Uncharacterized protein</fullName>
    </submittedName>
</protein>
<dbReference type="GO" id="GO:0004252">
    <property type="term" value="F:serine-type endopeptidase activity"/>
    <property type="evidence" value="ECO:0007669"/>
    <property type="project" value="UniProtKB-UniRule"/>
</dbReference>
<evidence type="ECO:0000313" key="12">
    <source>
        <dbReference type="Proteomes" id="UP001443914"/>
    </source>
</evidence>
<dbReference type="InterPro" id="IPR010259">
    <property type="entry name" value="S8pro/Inhibitor_I9"/>
</dbReference>
<dbReference type="InterPro" id="IPR015500">
    <property type="entry name" value="Peptidase_S8_subtilisin-rel"/>
</dbReference>
<feature type="domain" description="Peptidase S8/S53" evidence="8">
    <location>
        <begin position="107"/>
        <end position="543"/>
    </location>
</feature>
<dbReference type="PROSITE" id="PS00138">
    <property type="entry name" value="SUBTILASE_SER"/>
    <property type="match status" value="1"/>
</dbReference>
<evidence type="ECO:0000259" key="8">
    <source>
        <dbReference type="Pfam" id="PF00082"/>
    </source>
</evidence>
<dbReference type="InterPro" id="IPR000209">
    <property type="entry name" value="Peptidase_S8/S53_dom"/>
</dbReference>
<evidence type="ECO:0000256" key="4">
    <source>
        <dbReference type="ARBA" id="ARBA00022801"/>
    </source>
</evidence>
<dbReference type="FunFam" id="2.60.40.2310:FF:000001">
    <property type="entry name" value="Subtilisin-like protease SBT1.5"/>
    <property type="match status" value="1"/>
</dbReference>
<dbReference type="InterPro" id="IPR041469">
    <property type="entry name" value="Subtilisin-like_FN3"/>
</dbReference>
<comment type="caution">
    <text evidence="11">The sequence shown here is derived from an EMBL/GenBank/DDBJ whole genome shotgun (WGS) entry which is preliminary data.</text>
</comment>
<proteinExistence type="inferred from homology"/>
<dbReference type="InterPro" id="IPR023828">
    <property type="entry name" value="Peptidase_S8_Ser-AS"/>
</dbReference>
<dbReference type="InterPro" id="IPR036852">
    <property type="entry name" value="Peptidase_S8/S53_dom_sf"/>
</dbReference>
<gene>
    <name evidence="11" type="ORF">RND81_04G161200</name>
</gene>
<evidence type="ECO:0000256" key="6">
    <source>
        <dbReference type="PIRSR" id="PIRSR615500-1"/>
    </source>
</evidence>
<keyword evidence="2 7" id="KW-0645">Protease</keyword>
<dbReference type="CDD" id="cd04852">
    <property type="entry name" value="Peptidases_S8_3"/>
    <property type="match status" value="1"/>
</dbReference>
<dbReference type="SUPFAM" id="SSF52743">
    <property type="entry name" value="Subtilisin-like"/>
    <property type="match status" value="1"/>
</dbReference>
<dbReference type="GO" id="GO:0006508">
    <property type="term" value="P:proteolysis"/>
    <property type="evidence" value="ECO:0007669"/>
    <property type="project" value="UniProtKB-KW"/>
</dbReference>
<dbReference type="InterPro" id="IPR037045">
    <property type="entry name" value="S8pro/Inhibitor_I9_sf"/>
</dbReference>
<dbReference type="Gene3D" id="3.30.70.80">
    <property type="entry name" value="Peptidase S8 propeptide/proteinase inhibitor I9"/>
    <property type="match status" value="1"/>
</dbReference>
<dbReference type="CDD" id="cd02120">
    <property type="entry name" value="PA_subtilisin_like"/>
    <property type="match status" value="1"/>
</dbReference>
<dbReference type="EMBL" id="JBDFQZ010000004">
    <property type="protein sequence ID" value="KAK9734756.1"/>
    <property type="molecule type" value="Genomic_DNA"/>
</dbReference>
<dbReference type="PANTHER" id="PTHR10795">
    <property type="entry name" value="PROPROTEIN CONVERTASE SUBTILISIN/KEXIN"/>
    <property type="match status" value="1"/>
</dbReference>
<evidence type="ECO:0000259" key="10">
    <source>
        <dbReference type="Pfam" id="PF17766"/>
    </source>
</evidence>
<name>A0AAW1LMM3_SAPOF</name>
<feature type="domain" description="Inhibitor I9" evidence="9">
    <location>
        <begin position="4"/>
        <end position="84"/>
    </location>
</feature>
<organism evidence="11 12">
    <name type="scientific">Saponaria officinalis</name>
    <name type="common">Common soapwort</name>
    <name type="synonym">Lychnis saponaria</name>
    <dbReference type="NCBI Taxonomy" id="3572"/>
    <lineage>
        <taxon>Eukaryota</taxon>
        <taxon>Viridiplantae</taxon>
        <taxon>Streptophyta</taxon>
        <taxon>Embryophyta</taxon>
        <taxon>Tracheophyta</taxon>
        <taxon>Spermatophyta</taxon>
        <taxon>Magnoliopsida</taxon>
        <taxon>eudicotyledons</taxon>
        <taxon>Gunneridae</taxon>
        <taxon>Pentapetalae</taxon>
        <taxon>Caryophyllales</taxon>
        <taxon>Caryophyllaceae</taxon>
        <taxon>Caryophylleae</taxon>
        <taxon>Saponaria</taxon>
    </lineage>
</organism>
<dbReference type="InterPro" id="IPR045051">
    <property type="entry name" value="SBT"/>
</dbReference>
<reference evidence="11" key="1">
    <citation type="submission" date="2024-03" db="EMBL/GenBank/DDBJ databases">
        <title>WGS assembly of Saponaria officinalis var. Norfolk2.</title>
        <authorList>
            <person name="Jenkins J."/>
            <person name="Shu S."/>
            <person name="Grimwood J."/>
            <person name="Barry K."/>
            <person name="Goodstein D."/>
            <person name="Schmutz J."/>
            <person name="Leebens-Mack J."/>
            <person name="Osbourn A."/>
        </authorList>
    </citation>
    <scope>NUCLEOTIDE SEQUENCE [LARGE SCALE GENOMIC DNA]</scope>
    <source>
        <strain evidence="11">JIC</strain>
    </source>
</reference>
<dbReference type="Gene3D" id="3.50.30.30">
    <property type="match status" value="1"/>
</dbReference>
<keyword evidence="4 7" id="KW-0378">Hydrolase</keyword>
<dbReference type="InterPro" id="IPR034197">
    <property type="entry name" value="Peptidases_S8_3"/>
</dbReference>
<sequence>MQDYIIYLGRSTAKYSVTSQSLSLQHLSLLQKVVQNRSAEETLIRSYKRSLNGFAARLTPNEYENLKSMKEVVSVFPSRTLKLQTTRSWDFLGVLPPNDHKKEHAESNVIIGVMDTGIWPESPSFVDHGLGPIPNKWKGVCHGGLNFTCNKKIIGARVYIGQTARDDEGHGSHTASTAAGRIVPDASFLGIGSGSARGGVPTARIAVYKVCDHSGCQESAILGAFDDAIADGVDFITISIGGQPTVLYEDSIAIGALHAMQKGVLTLHSAGNDGDNSGSTGSVAPWVFSVAASSTDRRIINKVVLGNGHVLIGDTVNSFKLPRKEFPLVYGKAVTSVCSETGAKLCSESCLDRKLVKKKIVVCDSLAPYAAAFSAGALGVIAMSAVPNVSFAYPLPAASLNVSEFAALKAYLNSTKTPTANILKSESITDTTAPTVAVFSSRGPNTVASDILKPDISAPGVDIVAAFPPIAHVLNDYPYDKRSVTYNMLSGTSMACPHVAGAAAYVKSVRPDWSPSAIKSSLMTTANPMNPTRNTDAEFAYGSGNVNPIKATNPGLVYETTQADHVMFLCKLGYATDKIAAITGNITVTCPKKNRNQSPNDVNYPSMSALVIAEKPFIIKFRRTVTNVGIANSTYTAEVTHSKKIQIKVEPSSLSFTSLKETKSFKVTVSGSKLPPSRLVSASLVWTDGVHKVRSPIVVYTLSLYSA</sequence>
<dbReference type="Pfam" id="PF17766">
    <property type="entry name" value="fn3_6"/>
    <property type="match status" value="1"/>
</dbReference>
<feature type="active site" description="Charge relay system" evidence="6 7">
    <location>
        <position position="493"/>
    </location>
</feature>
<keyword evidence="12" id="KW-1185">Reference proteome</keyword>
<dbReference type="AlphaFoldDB" id="A0AAW1LMM3"/>
<evidence type="ECO:0000259" key="9">
    <source>
        <dbReference type="Pfam" id="PF05922"/>
    </source>
</evidence>
<evidence type="ECO:0000313" key="11">
    <source>
        <dbReference type="EMBL" id="KAK9734756.1"/>
    </source>
</evidence>
<dbReference type="Pfam" id="PF05922">
    <property type="entry name" value="Inhibitor_I9"/>
    <property type="match status" value="1"/>
</dbReference>
<dbReference type="Gene3D" id="2.60.40.2310">
    <property type="match status" value="1"/>
</dbReference>
<dbReference type="Proteomes" id="UP001443914">
    <property type="component" value="Unassembled WGS sequence"/>
</dbReference>
<feature type="active site" description="Charge relay system" evidence="6 7">
    <location>
        <position position="115"/>
    </location>
</feature>
<keyword evidence="3" id="KW-0732">Signal</keyword>
<keyword evidence="5 7" id="KW-0720">Serine protease</keyword>
<dbReference type="PROSITE" id="PS51892">
    <property type="entry name" value="SUBTILASE"/>
    <property type="match status" value="1"/>
</dbReference>
<evidence type="ECO:0000256" key="1">
    <source>
        <dbReference type="ARBA" id="ARBA00011073"/>
    </source>
</evidence>
<feature type="domain" description="Subtilisin-like protease fibronectin type-III" evidence="10">
    <location>
        <begin position="601"/>
        <end position="699"/>
    </location>
</feature>
<evidence type="ECO:0000256" key="3">
    <source>
        <dbReference type="ARBA" id="ARBA00022729"/>
    </source>
</evidence>
<evidence type="ECO:0000256" key="5">
    <source>
        <dbReference type="ARBA" id="ARBA00022825"/>
    </source>
</evidence>
<evidence type="ECO:0000256" key="2">
    <source>
        <dbReference type="ARBA" id="ARBA00022670"/>
    </source>
</evidence>
<dbReference type="Gene3D" id="3.40.50.200">
    <property type="entry name" value="Peptidase S8/S53 domain"/>
    <property type="match status" value="1"/>
</dbReference>
<dbReference type="Pfam" id="PF00082">
    <property type="entry name" value="Peptidase_S8"/>
    <property type="match status" value="1"/>
</dbReference>
<accession>A0AAW1LMM3</accession>
<feature type="active site" description="Charge relay system" evidence="6 7">
    <location>
        <position position="170"/>
    </location>
</feature>
<dbReference type="PRINTS" id="PR00723">
    <property type="entry name" value="SUBTILISIN"/>
</dbReference>